<evidence type="ECO:0000313" key="4">
    <source>
        <dbReference type="EnsemblMetazoa" id="AQUA000175-PA"/>
    </source>
</evidence>
<dbReference type="VEuPathDB" id="VectorBase:AQUA000175"/>
<evidence type="ECO:0000256" key="2">
    <source>
        <dbReference type="PROSITE-ProRule" id="PRU00497"/>
    </source>
</evidence>
<evidence type="ECO:0000256" key="1">
    <source>
        <dbReference type="ARBA" id="ARBA00022460"/>
    </source>
</evidence>
<dbReference type="PROSITE" id="PS00233">
    <property type="entry name" value="CHIT_BIND_RR_1"/>
    <property type="match status" value="1"/>
</dbReference>
<dbReference type="GO" id="GO:0042302">
    <property type="term" value="F:structural constituent of cuticle"/>
    <property type="evidence" value="ECO:0007669"/>
    <property type="project" value="UniProtKB-UniRule"/>
</dbReference>
<dbReference type="GO" id="GO:0005615">
    <property type="term" value="C:extracellular space"/>
    <property type="evidence" value="ECO:0007669"/>
    <property type="project" value="TreeGrafter"/>
</dbReference>
<dbReference type="InterPro" id="IPR051217">
    <property type="entry name" value="Insect_Cuticle_Struc_Prot"/>
</dbReference>
<dbReference type="PANTHER" id="PTHR12236:SF86">
    <property type="entry name" value="CCP84AC-RELATED"/>
    <property type="match status" value="1"/>
</dbReference>
<dbReference type="AlphaFoldDB" id="A0A182WRM3"/>
<dbReference type="STRING" id="34691.A0A182WRM3"/>
<dbReference type="InterPro" id="IPR000618">
    <property type="entry name" value="Insect_cuticle"/>
</dbReference>
<feature type="compositionally biased region" description="Low complexity" evidence="3">
    <location>
        <begin position="61"/>
        <end position="72"/>
    </location>
</feature>
<evidence type="ECO:0000313" key="5">
    <source>
        <dbReference type="Proteomes" id="UP000076407"/>
    </source>
</evidence>
<dbReference type="EnsemblMetazoa" id="AQUA000175-RA">
    <property type="protein sequence ID" value="AQUA000175-PA"/>
    <property type="gene ID" value="AQUA000175"/>
</dbReference>
<proteinExistence type="predicted"/>
<protein>
    <submittedName>
        <fullName evidence="4">Uncharacterized protein</fullName>
    </submittedName>
</protein>
<evidence type="ECO:0000256" key="3">
    <source>
        <dbReference type="SAM" id="MobiDB-lite"/>
    </source>
</evidence>
<dbReference type="Proteomes" id="UP000076407">
    <property type="component" value="Unassembled WGS sequence"/>
</dbReference>
<dbReference type="PANTHER" id="PTHR12236">
    <property type="entry name" value="STRUCTURAL CONTITUENT OF CUTICLE"/>
    <property type="match status" value="1"/>
</dbReference>
<feature type="region of interest" description="Disordered" evidence="3">
    <location>
        <begin position="61"/>
        <end position="118"/>
    </location>
</feature>
<sequence>AAECSKCNISNSTASVPLLSDLLQRQQHLSKMASKISLIAVGLLLVNVGVNAQQYGQQLGRRSSQDRLSQLRSYDDGARQSRNYNDLYNEQRYASRTQDQEQQQQQNRRESSDYDRDDYSYGYAVRDELSGDIKSQQEVRNGDRVRGQYRTLESDGTERIVDYTADDVRGFNAVVRHQPSVGTRAQLVHTLQPAVLLRQPTVGHLVSGQHRAALLTTPQQTSTVLLRN</sequence>
<dbReference type="GO" id="GO:0031012">
    <property type="term" value="C:extracellular matrix"/>
    <property type="evidence" value="ECO:0007669"/>
    <property type="project" value="TreeGrafter"/>
</dbReference>
<keyword evidence="5" id="KW-1185">Reference proteome</keyword>
<organism evidence="4 5">
    <name type="scientific">Anopheles quadriannulatus</name>
    <name type="common">Mosquito</name>
    <dbReference type="NCBI Taxonomy" id="34691"/>
    <lineage>
        <taxon>Eukaryota</taxon>
        <taxon>Metazoa</taxon>
        <taxon>Ecdysozoa</taxon>
        <taxon>Arthropoda</taxon>
        <taxon>Hexapoda</taxon>
        <taxon>Insecta</taxon>
        <taxon>Pterygota</taxon>
        <taxon>Neoptera</taxon>
        <taxon>Endopterygota</taxon>
        <taxon>Diptera</taxon>
        <taxon>Nematocera</taxon>
        <taxon>Culicoidea</taxon>
        <taxon>Culicidae</taxon>
        <taxon>Anophelinae</taxon>
        <taxon>Anopheles</taxon>
    </lineage>
</organism>
<keyword evidence="1 2" id="KW-0193">Cuticle</keyword>
<dbReference type="PROSITE" id="PS51155">
    <property type="entry name" value="CHIT_BIND_RR_2"/>
    <property type="match status" value="1"/>
</dbReference>
<dbReference type="PRINTS" id="PR00947">
    <property type="entry name" value="CUTICLE"/>
</dbReference>
<accession>A0A182WRM3</accession>
<feature type="compositionally biased region" description="Basic and acidic residues" evidence="3">
    <location>
        <begin position="107"/>
        <end position="118"/>
    </location>
</feature>
<dbReference type="Pfam" id="PF00379">
    <property type="entry name" value="Chitin_bind_4"/>
    <property type="match status" value="1"/>
</dbReference>
<reference evidence="4" key="1">
    <citation type="submission" date="2020-05" db="UniProtKB">
        <authorList>
            <consortium name="EnsemblMetazoa"/>
        </authorList>
    </citation>
    <scope>IDENTIFICATION</scope>
    <source>
        <strain evidence="4">SANGQUA</strain>
    </source>
</reference>
<dbReference type="InterPro" id="IPR031311">
    <property type="entry name" value="CHIT_BIND_RR_consensus"/>
</dbReference>
<name>A0A182WRM3_ANOQN</name>
<feature type="compositionally biased region" description="Polar residues" evidence="3">
    <location>
        <begin position="80"/>
        <end position="97"/>
    </location>
</feature>